<proteinExistence type="inferred from homology"/>
<evidence type="ECO:0000256" key="2">
    <source>
        <dbReference type="ARBA" id="ARBA00022723"/>
    </source>
</evidence>
<dbReference type="CDD" id="cd00487">
    <property type="entry name" value="Pep_deformylase"/>
    <property type="match status" value="1"/>
</dbReference>
<dbReference type="Gene3D" id="3.90.45.10">
    <property type="entry name" value="Peptide deformylase"/>
    <property type="match status" value="1"/>
</dbReference>
<comment type="catalytic activity">
    <reaction evidence="6">
        <text>N-terminal N-formyl-L-methionyl-[peptide] + H2O = N-terminal L-methionyl-[peptide] + formate</text>
        <dbReference type="Rhea" id="RHEA:24420"/>
        <dbReference type="Rhea" id="RHEA-COMP:10639"/>
        <dbReference type="Rhea" id="RHEA-COMP:10640"/>
        <dbReference type="ChEBI" id="CHEBI:15377"/>
        <dbReference type="ChEBI" id="CHEBI:15740"/>
        <dbReference type="ChEBI" id="CHEBI:49298"/>
        <dbReference type="ChEBI" id="CHEBI:64731"/>
        <dbReference type="EC" id="3.5.1.88"/>
    </reaction>
</comment>
<dbReference type="GO" id="GO:0042586">
    <property type="term" value="F:peptide deformylase activity"/>
    <property type="evidence" value="ECO:0007669"/>
    <property type="project" value="UniProtKB-UniRule"/>
</dbReference>
<evidence type="ECO:0000256" key="1">
    <source>
        <dbReference type="ARBA" id="ARBA00010759"/>
    </source>
</evidence>
<dbReference type="NCBIfam" id="NF001159">
    <property type="entry name" value="PRK00150.1-3"/>
    <property type="match status" value="1"/>
</dbReference>
<dbReference type="SUPFAM" id="SSF56420">
    <property type="entry name" value="Peptide deformylase"/>
    <property type="match status" value="1"/>
</dbReference>
<dbReference type="Pfam" id="PF01327">
    <property type="entry name" value="Pep_deformylase"/>
    <property type="match status" value="1"/>
</dbReference>
<dbReference type="EMBL" id="LLXS01000030">
    <property type="protein sequence ID" value="KRG40924.1"/>
    <property type="molecule type" value="Genomic_DNA"/>
</dbReference>
<name>A0A0R0A7C0_9GAMM</name>
<keyword evidence="4 6" id="KW-0648">Protein biosynthesis</keyword>
<dbReference type="PANTHER" id="PTHR10458">
    <property type="entry name" value="PEPTIDE DEFORMYLASE"/>
    <property type="match status" value="1"/>
</dbReference>
<sequence length="171" mass="19213">MALLPILEFPDPRLRTKAAPVDAAEVTTPVFQQLLDDMFQTMYEAPGIGLAASQVDVHKRFMVIDTSEERNTPMVFINPQIVSASEGGRVYQEGCLSVPGIYADVTRADSIVVRFIDRDGKQQELVADDLLATCIQHEMDHLDGKLFIDYLSPLKREMVRKKLAKQRKHVA</sequence>
<protein>
    <recommendedName>
        <fullName evidence="6">Peptide deformylase</fullName>
        <shortName evidence="6">PDF</shortName>
        <ecNumber evidence="6">3.5.1.88</ecNumber>
    </recommendedName>
    <alternativeName>
        <fullName evidence="6">Polypeptide deformylase</fullName>
    </alternativeName>
</protein>
<comment type="function">
    <text evidence="6">Removes the formyl group from the N-terminal Met of newly synthesized proteins. Requires at least a dipeptide for an efficient rate of reaction. N-terminal L-methionine is a prerequisite for activity but the enzyme has broad specificity at other positions.</text>
</comment>
<dbReference type="GO" id="GO:0006412">
    <property type="term" value="P:translation"/>
    <property type="evidence" value="ECO:0007669"/>
    <property type="project" value="UniProtKB-UniRule"/>
</dbReference>
<keyword evidence="5 6" id="KW-0408">Iron</keyword>
<evidence type="ECO:0000313" key="7">
    <source>
        <dbReference type="EMBL" id="KRG40924.1"/>
    </source>
</evidence>
<feature type="active site" evidence="6">
    <location>
        <position position="138"/>
    </location>
</feature>
<dbReference type="OrthoDB" id="9804313at2"/>
<accession>A0A0R0A7C0</accession>
<feature type="binding site" evidence="6">
    <location>
        <position position="137"/>
    </location>
    <ligand>
        <name>Fe cation</name>
        <dbReference type="ChEBI" id="CHEBI:24875"/>
    </ligand>
</feature>
<dbReference type="GO" id="GO:0046872">
    <property type="term" value="F:metal ion binding"/>
    <property type="evidence" value="ECO:0007669"/>
    <property type="project" value="UniProtKB-KW"/>
</dbReference>
<dbReference type="RefSeq" id="WP_054660419.1">
    <property type="nucleotide sequence ID" value="NZ_BAZI01000379.1"/>
</dbReference>
<comment type="cofactor">
    <cofactor evidence="6">
        <name>Fe(2+)</name>
        <dbReference type="ChEBI" id="CHEBI:29033"/>
    </cofactor>
    <text evidence="6">Binds 1 Fe(2+) ion.</text>
</comment>
<dbReference type="InterPro" id="IPR036821">
    <property type="entry name" value="Peptide_deformylase_sf"/>
</dbReference>
<evidence type="ECO:0000256" key="6">
    <source>
        <dbReference type="HAMAP-Rule" id="MF_00163"/>
    </source>
</evidence>
<comment type="similarity">
    <text evidence="1 6">Belongs to the polypeptide deformylase family.</text>
</comment>
<dbReference type="InterPro" id="IPR023635">
    <property type="entry name" value="Peptide_deformylase"/>
</dbReference>
<comment type="caution">
    <text evidence="7">The sequence shown here is derived from an EMBL/GenBank/DDBJ whole genome shotgun (WGS) entry which is preliminary data.</text>
</comment>
<feature type="binding site" evidence="6">
    <location>
        <position position="95"/>
    </location>
    <ligand>
        <name>Fe cation</name>
        <dbReference type="ChEBI" id="CHEBI:24875"/>
    </ligand>
</feature>
<keyword evidence="8" id="KW-1185">Reference proteome</keyword>
<keyword evidence="2 6" id="KW-0479">Metal-binding</keyword>
<keyword evidence="3 6" id="KW-0378">Hydrolase</keyword>
<evidence type="ECO:0000256" key="5">
    <source>
        <dbReference type="ARBA" id="ARBA00023004"/>
    </source>
</evidence>
<dbReference type="AlphaFoldDB" id="A0A0R0A7C0"/>
<gene>
    <name evidence="6" type="primary">def</name>
    <name evidence="7" type="ORF">ARC78_12230</name>
</gene>
<reference evidence="7 8" key="1">
    <citation type="submission" date="2015-10" db="EMBL/GenBank/DDBJ databases">
        <title>Genome sequencing and analysis of members of genus Stenotrophomonas.</title>
        <authorList>
            <person name="Patil P.P."/>
            <person name="Midha S."/>
            <person name="Patil P.B."/>
        </authorList>
    </citation>
    <scope>NUCLEOTIDE SEQUENCE [LARGE SCALE GENOMIC DNA]</scope>
    <source>
        <strain evidence="7 8">JCM 9942</strain>
    </source>
</reference>
<evidence type="ECO:0000313" key="8">
    <source>
        <dbReference type="Proteomes" id="UP000050836"/>
    </source>
</evidence>
<feature type="binding site" evidence="6">
    <location>
        <position position="141"/>
    </location>
    <ligand>
        <name>Fe cation</name>
        <dbReference type="ChEBI" id="CHEBI:24875"/>
    </ligand>
</feature>
<dbReference type="PRINTS" id="PR01576">
    <property type="entry name" value="PDEFORMYLASE"/>
</dbReference>
<organism evidence="7 8">
    <name type="scientific">Stenotrophomonas pictorum JCM 9942</name>
    <dbReference type="NCBI Taxonomy" id="1236960"/>
    <lineage>
        <taxon>Bacteria</taxon>
        <taxon>Pseudomonadati</taxon>
        <taxon>Pseudomonadota</taxon>
        <taxon>Gammaproteobacteria</taxon>
        <taxon>Lysobacterales</taxon>
        <taxon>Lysobacteraceae</taxon>
        <taxon>Stenotrophomonas</taxon>
    </lineage>
</organism>
<dbReference type="FunFam" id="3.90.45.10:FF:000001">
    <property type="entry name" value="Peptide deformylase"/>
    <property type="match status" value="1"/>
</dbReference>
<dbReference type="HAMAP" id="MF_00163">
    <property type="entry name" value="Pep_deformylase"/>
    <property type="match status" value="1"/>
</dbReference>
<evidence type="ECO:0000256" key="4">
    <source>
        <dbReference type="ARBA" id="ARBA00022917"/>
    </source>
</evidence>
<dbReference type="PIRSF" id="PIRSF004749">
    <property type="entry name" value="Pep_def"/>
    <property type="match status" value="1"/>
</dbReference>
<dbReference type="EC" id="3.5.1.88" evidence="6"/>
<dbReference type="PANTHER" id="PTHR10458:SF21">
    <property type="entry name" value="PEPTIDE DEFORMYLASE"/>
    <property type="match status" value="1"/>
</dbReference>
<dbReference type="NCBIfam" id="TIGR00079">
    <property type="entry name" value="pept_deformyl"/>
    <property type="match status" value="1"/>
</dbReference>
<dbReference type="Proteomes" id="UP000050836">
    <property type="component" value="Unassembled WGS sequence"/>
</dbReference>
<evidence type="ECO:0000256" key="3">
    <source>
        <dbReference type="ARBA" id="ARBA00022801"/>
    </source>
</evidence>